<evidence type="ECO:0000313" key="1">
    <source>
        <dbReference type="EMBL" id="CRZ06441.1"/>
    </source>
</evidence>
<accession>A0A0H5QXS9</accession>
<protein>
    <submittedName>
        <fullName evidence="1">Uncharacterized protein</fullName>
    </submittedName>
</protein>
<dbReference type="AlphaFoldDB" id="A0A0H5QXS9"/>
<proteinExistence type="predicted"/>
<name>A0A0H5QXS9_9EUKA</name>
<sequence length="116" mass="12546">MSPLACKSAKSRIAATMDPDIESFCISWKSRVGISCVSSHSAVAGHCHRLYLEQSAHCDTITGLVVLRRGVSGLSRVTGQILVVPIARNRGISSFTSQLDILLISTKPKRHLLFAL</sequence>
<dbReference type="EMBL" id="HACM01005999">
    <property type="protein sequence ID" value="CRZ06441.1"/>
    <property type="molecule type" value="Transcribed_RNA"/>
</dbReference>
<reference evidence="1" key="1">
    <citation type="submission" date="2015-04" db="EMBL/GenBank/DDBJ databases">
        <title>The genome sequence of the plant pathogenic Rhizarian Plasmodiophora brassicae reveals insights in its biotrophic life cycle and the origin of chitin synthesis.</title>
        <authorList>
            <person name="Schwelm A."/>
            <person name="Fogelqvist J."/>
            <person name="Knaust A."/>
            <person name="Julke S."/>
            <person name="Lilja T."/>
            <person name="Dhandapani V."/>
            <person name="Bonilla-Rosso G."/>
            <person name="Karlsson M."/>
            <person name="Shevchenko A."/>
            <person name="Choi S.R."/>
            <person name="Kim H.G."/>
            <person name="Park J.Y."/>
            <person name="Lim Y.P."/>
            <person name="Ludwig-Muller J."/>
            <person name="Dixelius C."/>
        </authorList>
    </citation>
    <scope>NUCLEOTIDE SEQUENCE</scope>
    <source>
        <tissue evidence="1">Potato root galls</tissue>
    </source>
</reference>
<organism evidence="1">
    <name type="scientific">Spongospora subterranea</name>
    <dbReference type="NCBI Taxonomy" id="70186"/>
    <lineage>
        <taxon>Eukaryota</taxon>
        <taxon>Sar</taxon>
        <taxon>Rhizaria</taxon>
        <taxon>Endomyxa</taxon>
        <taxon>Phytomyxea</taxon>
        <taxon>Plasmodiophorida</taxon>
        <taxon>Plasmodiophoridae</taxon>
        <taxon>Spongospora</taxon>
    </lineage>
</organism>